<dbReference type="AlphaFoldDB" id="A0A1Y2GE67"/>
<dbReference type="RefSeq" id="XP_021877602.1">
    <property type="nucleotide sequence ID" value="XM_022029114.1"/>
</dbReference>
<dbReference type="InParanoid" id="A0A1Y2GE67"/>
<gene>
    <name evidence="1" type="ORF">BCR41DRAFT_400073</name>
</gene>
<name>A0A1Y2GE67_9FUNG</name>
<sequence length="364" mass="38388">MRDIAGTTNVWNSRCRKTTSSLVYLSSTAEELEGSLSSASLAITWKFAESLEIQGPKMARAKECSRVSTQFLAMGAIAYAATAVAKPSFTKRAIDGSKVLAWTSDCATAAATDFSLARETMLNDLSIDFTNPDPMAMGLSSSSSDMKLVSIPRVSWPIKNIAGLVTITNDGVAIAEFEAPSTPEVKGAILKAAIGNTILRVIPGQEEAFSKFSEALISKSSHTFTVSGNIDIGLKVSGISLFSGPNGAAPSASSKILTATNVGFSSIATLRACEHILVKPMSLVSLKKDAASGAVESPNLVLDIGDNVVAMTMTSIDPDFYTILTTKSNTFTITGFEGSVKNPILVKAMHVFRISLTIPRIEVA</sequence>
<proteinExistence type="predicted"/>
<dbReference type="EMBL" id="MCFF01000045">
    <property type="protein sequence ID" value="ORZ06559.1"/>
    <property type="molecule type" value="Genomic_DNA"/>
</dbReference>
<dbReference type="GeneID" id="33570957"/>
<evidence type="ECO:0000313" key="2">
    <source>
        <dbReference type="Proteomes" id="UP000193648"/>
    </source>
</evidence>
<evidence type="ECO:0000313" key="1">
    <source>
        <dbReference type="EMBL" id="ORZ06559.1"/>
    </source>
</evidence>
<protein>
    <submittedName>
        <fullName evidence="1">Uncharacterized protein</fullName>
    </submittedName>
</protein>
<reference evidence="1 2" key="1">
    <citation type="submission" date="2016-07" db="EMBL/GenBank/DDBJ databases">
        <title>Pervasive Adenine N6-methylation of Active Genes in Fungi.</title>
        <authorList>
            <consortium name="DOE Joint Genome Institute"/>
            <person name="Mondo S.J."/>
            <person name="Dannebaum R.O."/>
            <person name="Kuo R.C."/>
            <person name="Labutti K."/>
            <person name="Haridas S."/>
            <person name="Kuo A."/>
            <person name="Salamov A."/>
            <person name="Ahrendt S.R."/>
            <person name="Lipzen A."/>
            <person name="Sullivan W."/>
            <person name="Andreopoulos W.B."/>
            <person name="Clum A."/>
            <person name="Lindquist E."/>
            <person name="Daum C."/>
            <person name="Ramamoorthy G.K."/>
            <person name="Gryganskyi A."/>
            <person name="Culley D."/>
            <person name="Magnuson J.K."/>
            <person name="James T.Y."/>
            <person name="O'Malley M.A."/>
            <person name="Stajich J.E."/>
            <person name="Spatafora J.W."/>
            <person name="Visel A."/>
            <person name="Grigoriev I.V."/>
        </authorList>
    </citation>
    <scope>NUCLEOTIDE SEQUENCE [LARGE SCALE GENOMIC DNA]</scope>
    <source>
        <strain evidence="1 2">NRRL 3116</strain>
    </source>
</reference>
<organism evidence="1 2">
    <name type="scientific">Lobosporangium transversale</name>
    <dbReference type="NCBI Taxonomy" id="64571"/>
    <lineage>
        <taxon>Eukaryota</taxon>
        <taxon>Fungi</taxon>
        <taxon>Fungi incertae sedis</taxon>
        <taxon>Mucoromycota</taxon>
        <taxon>Mortierellomycotina</taxon>
        <taxon>Mortierellomycetes</taxon>
        <taxon>Mortierellales</taxon>
        <taxon>Mortierellaceae</taxon>
        <taxon>Lobosporangium</taxon>
    </lineage>
</organism>
<accession>A0A1Y2GE67</accession>
<dbReference type="Proteomes" id="UP000193648">
    <property type="component" value="Unassembled WGS sequence"/>
</dbReference>
<dbReference type="OrthoDB" id="2394524at2759"/>
<comment type="caution">
    <text evidence="1">The sequence shown here is derived from an EMBL/GenBank/DDBJ whole genome shotgun (WGS) entry which is preliminary data.</text>
</comment>
<keyword evidence="2" id="KW-1185">Reference proteome</keyword>